<dbReference type="Pfam" id="PF13503">
    <property type="entry name" value="DUF4123"/>
    <property type="match status" value="1"/>
</dbReference>
<protein>
    <submittedName>
        <fullName evidence="2">DUF4123 domain-containing protein</fullName>
    </submittedName>
</protein>
<evidence type="ECO:0000259" key="1">
    <source>
        <dbReference type="Pfam" id="PF13503"/>
    </source>
</evidence>
<feature type="domain" description="DUF4123" evidence="1">
    <location>
        <begin position="32"/>
        <end position="158"/>
    </location>
</feature>
<organism evidence="2 3">
    <name type="scientific">Paraburkholderia azotifigens</name>
    <dbReference type="NCBI Taxonomy" id="2057004"/>
    <lineage>
        <taxon>Bacteria</taxon>
        <taxon>Pseudomonadati</taxon>
        <taxon>Pseudomonadota</taxon>
        <taxon>Betaproteobacteria</taxon>
        <taxon>Burkholderiales</taxon>
        <taxon>Burkholderiaceae</taxon>
        <taxon>Paraburkholderia</taxon>
    </lineage>
</organism>
<evidence type="ECO:0000313" key="3">
    <source>
        <dbReference type="Proteomes" id="UP000321776"/>
    </source>
</evidence>
<proteinExistence type="predicted"/>
<dbReference type="InterPro" id="IPR025391">
    <property type="entry name" value="DUF4123"/>
</dbReference>
<accession>A0A5C6VH45</accession>
<dbReference type="Proteomes" id="UP000321776">
    <property type="component" value="Unassembled WGS sequence"/>
</dbReference>
<comment type="caution">
    <text evidence="2">The sequence shown here is derived from an EMBL/GenBank/DDBJ whole genome shotgun (WGS) entry which is preliminary data.</text>
</comment>
<sequence>MSSNVSVNESMAPGALEQEIAGFHAHAAGRVLYALVYGVAYPTLFSVLSEKALDFTATPNIELVFDAPDDIGARQFGPFVIAIHSPQSDVVRLLCEKCVEDPRGLSFIVSPLSLQRLTDAIRIRLDARCDDGTEWQVKLFDTRVIPVLVKALTEYQLKSYLAMLDEWWYLDRKGSLQKVIHEFQADAPYLAPLKLNDRQVSVFTDAGVVDSILYMLAQTDDDLLAMIDESMRYDLVADALNGASDQERNSSLLLADRARCALIAFCEDKLE</sequence>
<reference evidence="2 3" key="1">
    <citation type="journal article" date="2018" name="Int. J. Syst. Evol. Microbiol.">
        <title>Paraburkholderia azotifigens sp. nov., a nitrogen-fixing bacterium isolated from paddy soil.</title>
        <authorList>
            <person name="Choi G.M."/>
            <person name="Im W.T."/>
        </authorList>
    </citation>
    <scope>NUCLEOTIDE SEQUENCE [LARGE SCALE GENOMIC DNA]</scope>
    <source>
        <strain evidence="2 3">NF 2-5-3</strain>
    </source>
</reference>
<dbReference type="AlphaFoldDB" id="A0A5C6VH45"/>
<evidence type="ECO:0000313" key="2">
    <source>
        <dbReference type="EMBL" id="TXC84663.1"/>
    </source>
</evidence>
<gene>
    <name evidence="2" type="ORF">FRZ40_31010</name>
</gene>
<dbReference type="EMBL" id="VOQS01000003">
    <property type="protein sequence ID" value="TXC84663.1"/>
    <property type="molecule type" value="Genomic_DNA"/>
</dbReference>
<name>A0A5C6VH45_9BURK</name>